<feature type="transmembrane region" description="Helical" evidence="9">
    <location>
        <begin position="460"/>
        <end position="478"/>
    </location>
</feature>
<dbReference type="InterPro" id="IPR003663">
    <property type="entry name" value="Sugar/inositol_transpt"/>
</dbReference>
<keyword evidence="3 7" id="KW-0813">Transport</keyword>
<comment type="similarity">
    <text evidence="2 7">Belongs to the major facilitator superfamily. Sugar transporter (TC 2.A.1.1) family.</text>
</comment>
<dbReference type="PROSITE" id="PS50850">
    <property type="entry name" value="MFS"/>
    <property type="match status" value="1"/>
</dbReference>
<dbReference type="InterPro" id="IPR020846">
    <property type="entry name" value="MFS_dom"/>
</dbReference>
<feature type="transmembrane region" description="Helical" evidence="9">
    <location>
        <begin position="328"/>
        <end position="350"/>
    </location>
</feature>
<keyword evidence="5 9" id="KW-1133">Transmembrane helix</keyword>
<feature type="region of interest" description="Disordered" evidence="8">
    <location>
        <begin position="1"/>
        <end position="20"/>
    </location>
</feature>
<protein>
    <submittedName>
        <fullName evidence="11">Related to monosaccharide transporter</fullName>
    </submittedName>
</protein>
<dbReference type="PROSITE" id="PS00217">
    <property type="entry name" value="SUGAR_TRANSPORT_2"/>
    <property type="match status" value="1"/>
</dbReference>
<organism evidence="11 12">
    <name type="scientific">Cephalotrichum gorgonifer</name>
    <dbReference type="NCBI Taxonomy" id="2041049"/>
    <lineage>
        <taxon>Eukaryota</taxon>
        <taxon>Fungi</taxon>
        <taxon>Dikarya</taxon>
        <taxon>Ascomycota</taxon>
        <taxon>Pezizomycotina</taxon>
        <taxon>Sordariomycetes</taxon>
        <taxon>Hypocreomycetidae</taxon>
        <taxon>Microascales</taxon>
        <taxon>Microascaceae</taxon>
        <taxon>Cephalotrichum</taxon>
    </lineage>
</organism>
<dbReference type="GO" id="GO:0016020">
    <property type="term" value="C:membrane"/>
    <property type="evidence" value="ECO:0007669"/>
    <property type="project" value="UniProtKB-SubCell"/>
</dbReference>
<dbReference type="NCBIfam" id="TIGR00879">
    <property type="entry name" value="SP"/>
    <property type="match status" value="1"/>
</dbReference>
<dbReference type="PANTHER" id="PTHR48022">
    <property type="entry name" value="PLASTIDIC GLUCOSE TRANSPORTER 4"/>
    <property type="match status" value="1"/>
</dbReference>
<evidence type="ECO:0000256" key="1">
    <source>
        <dbReference type="ARBA" id="ARBA00004141"/>
    </source>
</evidence>
<sequence length="544" mass="60147">MEKSHEASEPQEAGPEWRTAEGVRDTSLRGNWRILLVTLYIGMSLFEYGFDKGVVAGFQAMPGFLQVFGYQTPDGSWEIESTPQQIITSFMTVGGIVGSLATGPIGAHLCRRYSLMIASVFIVASTVIMSETTSFGALYFARLLVGVANGVFINFATVFLGEIAPPHLRGLCFGIACFWITLGRVIGMVVNNATADIMSRKAYQIPLYICFVIPVFLILTLPFLPESPRWLIQHNRPEEALKSLRAYRKGTYDEVAIQQEFEEMKMVAEHEAAAGKDWRLMLEMFRGANLRRTIISIGVTSANAGVGTMFILSFGTYFLKIAKVSNPFMWTIVTNCFGLVGLILSWCAITRVGRRRLILASCIICAVAMLLVAVLYTVPGLSPSKAGTGLVVAVSLFLFGFNFGLESYAFLTSGEMPAQNLRAYTQGLSIAVSFVLAWVCTFTAPYFINPAELNWGPKYGWIWFGSSIITIAFVYFMLPDVNGRSLEEIDEMFRNKVSTRGFKTYVCVEVEQARSRGTMNALAHGEKTLDQEDIQDEGNAKNVS</sequence>
<feature type="transmembrane region" description="Helical" evidence="9">
    <location>
        <begin position="423"/>
        <end position="448"/>
    </location>
</feature>
<evidence type="ECO:0000256" key="2">
    <source>
        <dbReference type="ARBA" id="ARBA00010992"/>
    </source>
</evidence>
<proteinExistence type="inferred from homology"/>
<dbReference type="Pfam" id="PF00083">
    <property type="entry name" value="Sugar_tr"/>
    <property type="match status" value="1"/>
</dbReference>
<feature type="transmembrane region" description="Helical" evidence="9">
    <location>
        <begin position="86"/>
        <end position="106"/>
    </location>
</feature>
<comment type="subcellular location">
    <subcellularLocation>
        <location evidence="1">Membrane</location>
        <topology evidence="1">Multi-pass membrane protein</topology>
    </subcellularLocation>
</comment>
<dbReference type="FunFam" id="1.20.1250.20:FF:000078">
    <property type="entry name" value="MFS maltose transporter, putative"/>
    <property type="match status" value="1"/>
</dbReference>
<dbReference type="GO" id="GO:0005351">
    <property type="term" value="F:carbohydrate:proton symporter activity"/>
    <property type="evidence" value="ECO:0007669"/>
    <property type="project" value="TreeGrafter"/>
</dbReference>
<dbReference type="Gene3D" id="1.20.1250.20">
    <property type="entry name" value="MFS general substrate transporter like domains"/>
    <property type="match status" value="1"/>
</dbReference>
<feature type="transmembrane region" description="Helical" evidence="9">
    <location>
        <begin position="390"/>
        <end position="411"/>
    </location>
</feature>
<gene>
    <name evidence="11" type="ORF">DNG_09241</name>
</gene>
<feature type="transmembrane region" description="Helical" evidence="9">
    <location>
        <begin position="136"/>
        <end position="159"/>
    </location>
</feature>
<evidence type="ECO:0000256" key="9">
    <source>
        <dbReference type="SAM" id="Phobius"/>
    </source>
</evidence>
<evidence type="ECO:0000256" key="3">
    <source>
        <dbReference type="ARBA" id="ARBA00022448"/>
    </source>
</evidence>
<keyword evidence="4 9" id="KW-0812">Transmembrane</keyword>
<feature type="domain" description="Major facilitator superfamily (MFS) profile" evidence="10">
    <location>
        <begin position="37"/>
        <end position="482"/>
    </location>
</feature>
<keyword evidence="6 9" id="KW-0472">Membrane</keyword>
<feature type="transmembrane region" description="Helical" evidence="9">
    <location>
        <begin position="32"/>
        <end position="50"/>
    </location>
</feature>
<dbReference type="InterPro" id="IPR036259">
    <property type="entry name" value="MFS_trans_sf"/>
</dbReference>
<feature type="transmembrane region" description="Helical" evidence="9">
    <location>
        <begin position="294"/>
        <end position="316"/>
    </location>
</feature>
<reference evidence="11" key="1">
    <citation type="submission" date="2018-03" db="EMBL/GenBank/DDBJ databases">
        <authorList>
            <person name="Guldener U."/>
        </authorList>
    </citation>
    <scope>NUCLEOTIDE SEQUENCE</scope>
</reference>
<feature type="transmembrane region" description="Helical" evidence="9">
    <location>
        <begin position="113"/>
        <end position="130"/>
    </location>
</feature>
<dbReference type="PANTHER" id="PTHR48022:SF10">
    <property type="entry name" value="MAJOR FACILITATOR SUPERFAMILY (MFS) PROFILE DOMAIN-CONTAINING PROTEIN"/>
    <property type="match status" value="1"/>
</dbReference>
<dbReference type="InterPro" id="IPR050360">
    <property type="entry name" value="MFS_Sugar_Transporters"/>
</dbReference>
<dbReference type="Proteomes" id="UP001187682">
    <property type="component" value="Unassembled WGS sequence"/>
</dbReference>
<feature type="transmembrane region" description="Helical" evidence="9">
    <location>
        <begin position="171"/>
        <end position="190"/>
    </location>
</feature>
<dbReference type="SUPFAM" id="SSF103473">
    <property type="entry name" value="MFS general substrate transporter"/>
    <property type="match status" value="1"/>
</dbReference>
<evidence type="ECO:0000313" key="12">
    <source>
        <dbReference type="Proteomes" id="UP001187682"/>
    </source>
</evidence>
<dbReference type="InterPro" id="IPR005828">
    <property type="entry name" value="MFS_sugar_transport-like"/>
</dbReference>
<accession>A0AAE8N5B3</accession>
<feature type="transmembrane region" description="Helical" evidence="9">
    <location>
        <begin position="202"/>
        <end position="224"/>
    </location>
</feature>
<keyword evidence="12" id="KW-1185">Reference proteome</keyword>
<feature type="transmembrane region" description="Helical" evidence="9">
    <location>
        <begin position="357"/>
        <end position="378"/>
    </location>
</feature>
<evidence type="ECO:0000256" key="4">
    <source>
        <dbReference type="ARBA" id="ARBA00022692"/>
    </source>
</evidence>
<evidence type="ECO:0000313" key="11">
    <source>
        <dbReference type="EMBL" id="SPO06551.1"/>
    </source>
</evidence>
<dbReference type="EMBL" id="ONZQ02000016">
    <property type="protein sequence ID" value="SPO06551.1"/>
    <property type="molecule type" value="Genomic_DNA"/>
</dbReference>
<name>A0AAE8N5B3_9PEZI</name>
<evidence type="ECO:0000256" key="6">
    <source>
        <dbReference type="ARBA" id="ARBA00023136"/>
    </source>
</evidence>
<dbReference type="AlphaFoldDB" id="A0AAE8N5B3"/>
<dbReference type="InterPro" id="IPR005829">
    <property type="entry name" value="Sugar_transporter_CS"/>
</dbReference>
<comment type="caution">
    <text evidence="11">The sequence shown here is derived from an EMBL/GenBank/DDBJ whole genome shotgun (WGS) entry which is preliminary data.</text>
</comment>
<evidence type="ECO:0000256" key="8">
    <source>
        <dbReference type="SAM" id="MobiDB-lite"/>
    </source>
</evidence>
<evidence type="ECO:0000256" key="5">
    <source>
        <dbReference type="ARBA" id="ARBA00022989"/>
    </source>
</evidence>
<evidence type="ECO:0000259" key="10">
    <source>
        <dbReference type="PROSITE" id="PS50850"/>
    </source>
</evidence>
<evidence type="ECO:0000256" key="7">
    <source>
        <dbReference type="RuleBase" id="RU003346"/>
    </source>
</evidence>